<protein>
    <submittedName>
        <fullName evidence="2">Uncharacterized protein</fullName>
    </submittedName>
</protein>
<evidence type="ECO:0000313" key="3">
    <source>
        <dbReference type="Proteomes" id="UP000182814"/>
    </source>
</evidence>
<name>A0A0J6HD64_9PSED</name>
<dbReference type="InterPro" id="IPR043519">
    <property type="entry name" value="NT_sf"/>
</dbReference>
<reference evidence="2" key="1">
    <citation type="submission" date="2016-10" db="EMBL/GenBank/DDBJ databases">
        <authorList>
            <person name="de Groot N.N."/>
        </authorList>
    </citation>
    <scope>NUCLEOTIDE SEQUENCE [LARGE SCALE GENOMIC DNA]</scope>
    <source>
        <strain evidence="2">BS3782</strain>
    </source>
</reference>
<keyword evidence="3" id="KW-1185">Reference proteome</keyword>
<organism evidence="2 3">
    <name type="scientific">Pseudomonas lini</name>
    <dbReference type="NCBI Taxonomy" id="163011"/>
    <lineage>
        <taxon>Bacteria</taxon>
        <taxon>Pseudomonadati</taxon>
        <taxon>Pseudomonadota</taxon>
        <taxon>Gammaproteobacteria</taxon>
        <taxon>Pseudomonadales</taxon>
        <taxon>Pseudomonadaceae</taxon>
        <taxon>Pseudomonas</taxon>
    </lineage>
</organism>
<dbReference type="RefSeq" id="WP_048392559.1">
    <property type="nucleotide sequence ID" value="NZ_JYLB01000001.1"/>
</dbReference>
<evidence type="ECO:0000313" key="2">
    <source>
        <dbReference type="EMBL" id="SDT21058.1"/>
    </source>
</evidence>
<dbReference type="Proteomes" id="UP000434925">
    <property type="component" value="Unassembled WGS sequence"/>
</dbReference>
<evidence type="ECO:0000313" key="4">
    <source>
        <dbReference type="Proteomes" id="UP000434925"/>
    </source>
</evidence>
<dbReference type="Gene3D" id="3.30.460.40">
    <property type="match status" value="1"/>
</dbReference>
<dbReference type="EMBL" id="LT629746">
    <property type="protein sequence ID" value="SDT21058.1"/>
    <property type="molecule type" value="Genomic_DNA"/>
</dbReference>
<dbReference type="Proteomes" id="UP000182814">
    <property type="component" value="Chromosome I"/>
</dbReference>
<dbReference type="EMBL" id="VZPO01000007">
    <property type="protein sequence ID" value="KAB0502811.1"/>
    <property type="molecule type" value="Genomic_DNA"/>
</dbReference>
<dbReference type="PATRIC" id="fig|163011.3.peg.996"/>
<gene>
    <name evidence="1" type="ORF">F7R14_19455</name>
    <name evidence="2" type="ORF">SAMN04490191_3509</name>
</gene>
<reference evidence="1 4" key="3">
    <citation type="submission" date="2019-09" db="EMBL/GenBank/DDBJ databases">
        <title>Draft genome sequences of 48 bacterial type strains from the CCUG.</title>
        <authorList>
            <person name="Tunovic T."/>
            <person name="Pineiro-Iglesias B."/>
            <person name="Unosson C."/>
            <person name="Inganas E."/>
            <person name="Ohlen M."/>
            <person name="Cardew S."/>
            <person name="Jensie-Markopoulos S."/>
            <person name="Salva-Serra F."/>
            <person name="Jaen-Luchoro D."/>
            <person name="Karlsson R."/>
            <person name="Svensson-Stadler L."/>
            <person name="Chun J."/>
            <person name="Moore E."/>
        </authorList>
    </citation>
    <scope>NUCLEOTIDE SEQUENCE [LARGE SCALE GENOMIC DNA]</scope>
    <source>
        <strain evidence="1 4">CCUG 51522</strain>
    </source>
</reference>
<accession>A0A0J6HD64</accession>
<sequence>MLPKEMAEALSFIVKELNRNKIEYMVIGSVAACLHGAIMNNPPSDVDILVTNYGKAMALFKSSNLAKIAIKYNGVDFEIINNSDGDFGISQKWAMELHLDSPNISVWVPNLYETLTSLILRPGIREKEQEAVMSLMKLKGDSLGSEKYEKIASLFEKKFDLTLSASSKKEEEEEIVVDFSVASSSSSSKNI</sequence>
<evidence type="ECO:0000313" key="1">
    <source>
        <dbReference type="EMBL" id="KAB0502811.1"/>
    </source>
</evidence>
<dbReference type="AlphaFoldDB" id="A0A0J6HD64"/>
<reference evidence="3" key="2">
    <citation type="submission" date="2016-10" db="EMBL/GenBank/DDBJ databases">
        <authorList>
            <person name="Varghese N."/>
            <person name="Submissions S."/>
        </authorList>
    </citation>
    <scope>NUCLEOTIDE SEQUENCE [LARGE SCALE GENOMIC DNA]</scope>
    <source>
        <strain evidence="3">BS3782</strain>
    </source>
</reference>
<proteinExistence type="predicted"/>
<dbReference type="SUPFAM" id="SSF81301">
    <property type="entry name" value="Nucleotidyltransferase"/>
    <property type="match status" value="1"/>
</dbReference>